<sequence length="79" mass="8864">MPNTYTSVADAVADAVEVANDTSISQNKVQRTNPTHKTTAKRLRFTKRRTQSTFNSKPGCGWFQIRLPPSSPHPLQRHS</sequence>
<keyword evidence="3" id="KW-1185">Reference proteome</keyword>
<dbReference type="Proteomes" id="UP001519460">
    <property type="component" value="Unassembled WGS sequence"/>
</dbReference>
<evidence type="ECO:0000313" key="2">
    <source>
        <dbReference type="EMBL" id="KAK7502129.1"/>
    </source>
</evidence>
<reference evidence="2 3" key="1">
    <citation type="journal article" date="2023" name="Sci. Data">
        <title>Genome assembly of the Korean intertidal mud-creeper Batillaria attramentaria.</title>
        <authorList>
            <person name="Patra A.K."/>
            <person name="Ho P.T."/>
            <person name="Jun S."/>
            <person name="Lee S.J."/>
            <person name="Kim Y."/>
            <person name="Won Y.J."/>
        </authorList>
    </citation>
    <scope>NUCLEOTIDE SEQUENCE [LARGE SCALE GENOMIC DNA]</scope>
    <source>
        <strain evidence="2">Wonlab-2016</strain>
    </source>
</reference>
<organism evidence="2 3">
    <name type="scientific">Batillaria attramentaria</name>
    <dbReference type="NCBI Taxonomy" id="370345"/>
    <lineage>
        <taxon>Eukaryota</taxon>
        <taxon>Metazoa</taxon>
        <taxon>Spiralia</taxon>
        <taxon>Lophotrochozoa</taxon>
        <taxon>Mollusca</taxon>
        <taxon>Gastropoda</taxon>
        <taxon>Caenogastropoda</taxon>
        <taxon>Sorbeoconcha</taxon>
        <taxon>Cerithioidea</taxon>
        <taxon>Batillariidae</taxon>
        <taxon>Batillaria</taxon>
    </lineage>
</organism>
<evidence type="ECO:0000313" key="3">
    <source>
        <dbReference type="Proteomes" id="UP001519460"/>
    </source>
</evidence>
<accession>A0ABD0LR10</accession>
<dbReference type="AlphaFoldDB" id="A0ABD0LR10"/>
<name>A0ABD0LR10_9CAEN</name>
<feature type="region of interest" description="Disordered" evidence="1">
    <location>
        <begin position="49"/>
        <end position="79"/>
    </location>
</feature>
<proteinExistence type="predicted"/>
<comment type="caution">
    <text evidence="2">The sequence shown here is derived from an EMBL/GenBank/DDBJ whole genome shotgun (WGS) entry which is preliminary data.</text>
</comment>
<protein>
    <submittedName>
        <fullName evidence="2">Uncharacterized protein</fullName>
    </submittedName>
</protein>
<evidence type="ECO:0000256" key="1">
    <source>
        <dbReference type="SAM" id="MobiDB-lite"/>
    </source>
</evidence>
<dbReference type="EMBL" id="JACVVK020000027">
    <property type="protein sequence ID" value="KAK7502129.1"/>
    <property type="molecule type" value="Genomic_DNA"/>
</dbReference>
<gene>
    <name evidence="2" type="ORF">BaRGS_00006493</name>
</gene>